<evidence type="ECO:0000256" key="2">
    <source>
        <dbReference type="ARBA" id="ARBA00022801"/>
    </source>
</evidence>
<dbReference type="EMBL" id="JAFJMO010000006">
    <property type="protein sequence ID" value="KAJ8274711.1"/>
    <property type="molecule type" value="Genomic_DNA"/>
</dbReference>
<name>A0A9Q1DMF2_CONCO</name>
<keyword evidence="12" id="KW-1185">Reference proteome</keyword>
<dbReference type="SUPFAM" id="SSF54197">
    <property type="entry name" value="HIT-like"/>
    <property type="match status" value="1"/>
</dbReference>
<protein>
    <recommendedName>
        <fullName evidence="5">Adenosine 5'-monophosphoramidase HINT3</fullName>
    </recommendedName>
    <alternativeName>
        <fullName evidence="6">Histidine triad nucleotide-binding protein 3</fullName>
    </alternativeName>
</protein>
<comment type="caution">
    <text evidence="11">The sequence shown here is derived from an EMBL/GenBank/DDBJ whole genome shotgun (WGS) entry which is preliminary data.</text>
</comment>
<evidence type="ECO:0000256" key="7">
    <source>
        <dbReference type="PIRSR" id="PIRSR601310-1"/>
    </source>
</evidence>
<feature type="short sequence motif" description="Histidine triad motif" evidence="8 9">
    <location>
        <begin position="107"/>
        <end position="111"/>
    </location>
</feature>
<accession>A0A9Q1DMF2</accession>
<dbReference type="PRINTS" id="PR00332">
    <property type="entry name" value="HISTRIAD"/>
</dbReference>
<dbReference type="PANTHER" id="PTHR12486:SF5">
    <property type="entry name" value="ADENOSINE 5'-MONOPHOSPHORAMIDASE HINT3"/>
    <property type="match status" value="1"/>
</dbReference>
<evidence type="ECO:0000259" key="10">
    <source>
        <dbReference type="PROSITE" id="PS51084"/>
    </source>
</evidence>
<evidence type="ECO:0000313" key="11">
    <source>
        <dbReference type="EMBL" id="KAJ8274711.1"/>
    </source>
</evidence>
<feature type="domain" description="HIT" evidence="10">
    <location>
        <begin position="15"/>
        <end position="123"/>
    </location>
</feature>
<keyword evidence="2" id="KW-0378">Hydrolase</keyword>
<dbReference type="Gene3D" id="3.30.428.10">
    <property type="entry name" value="HIT-like"/>
    <property type="match status" value="1"/>
</dbReference>
<dbReference type="PANTHER" id="PTHR12486">
    <property type="entry name" value="APRATAXIN-RELATED"/>
    <property type="match status" value="1"/>
</dbReference>
<dbReference type="InterPro" id="IPR011146">
    <property type="entry name" value="HIT-like"/>
</dbReference>
<dbReference type="InterPro" id="IPR036265">
    <property type="entry name" value="HIT-like_sf"/>
</dbReference>
<dbReference type="OrthoDB" id="1915375at2759"/>
<evidence type="ECO:0000313" key="12">
    <source>
        <dbReference type="Proteomes" id="UP001152803"/>
    </source>
</evidence>
<dbReference type="InterPro" id="IPR001310">
    <property type="entry name" value="Histidine_triad_HIT"/>
</dbReference>
<evidence type="ECO:0000256" key="8">
    <source>
        <dbReference type="PIRSR" id="PIRSR601310-3"/>
    </source>
</evidence>
<comment type="catalytic activity">
    <reaction evidence="3">
        <text>adenosine 5'-phosphoramidate + H2O = NH4(+) + AMP</text>
        <dbReference type="Rhea" id="RHEA:67916"/>
        <dbReference type="ChEBI" id="CHEBI:15377"/>
        <dbReference type="ChEBI" id="CHEBI:28938"/>
        <dbReference type="ChEBI" id="CHEBI:57890"/>
        <dbReference type="ChEBI" id="CHEBI:456215"/>
    </reaction>
</comment>
<dbReference type="PROSITE" id="PS51084">
    <property type="entry name" value="HIT_2"/>
    <property type="match status" value="1"/>
</dbReference>
<gene>
    <name evidence="11" type="ORF">COCON_G00093360</name>
</gene>
<dbReference type="Proteomes" id="UP001152803">
    <property type="component" value="Unassembled WGS sequence"/>
</dbReference>
<proteinExistence type="inferred from homology"/>
<dbReference type="Pfam" id="PF11969">
    <property type="entry name" value="DcpS_C"/>
    <property type="match status" value="1"/>
</dbReference>
<dbReference type="AlphaFoldDB" id="A0A9Q1DMF2"/>
<reference evidence="11" key="1">
    <citation type="journal article" date="2023" name="Science">
        <title>Genome structures resolve the early diversification of teleost fishes.</title>
        <authorList>
            <person name="Parey E."/>
            <person name="Louis A."/>
            <person name="Montfort J."/>
            <person name="Bouchez O."/>
            <person name="Roques C."/>
            <person name="Iampietro C."/>
            <person name="Lluch J."/>
            <person name="Castinel A."/>
            <person name="Donnadieu C."/>
            <person name="Desvignes T."/>
            <person name="Floi Bucao C."/>
            <person name="Jouanno E."/>
            <person name="Wen M."/>
            <person name="Mejri S."/>
            <person name="Dirks R."/>
            <person name="Jansen H."/>
            <person name="Henkel C."/>
            <person name="Chen W.J."/>
            <person name="Zahm M."/>
            <person name="Cabau C."/>
            <person name="Klopp C."/>
            <person name="Thompson A.W."/>
            <person name="Robinson-Rechavi M."/>
            <person name="Braasch I."/>
            <person name="Lecointre G."/>
            <person name="Bobe J."/>
            <person name="Postlethwait J.H."/>
            <person name="Berthelot C."/>
            <person name="Roest Crollius H."/>
            <person name="Guiguen Y."/>
        </authorList>
    </citation>
    <scope>NUCLEOTIDE SEQUENCE</scope>
    <source>
        <strain evidence="11">Concon-B</strain>
    </source>
</reference>
<keyword evidence="1" id="KW-0547">Nucleotide-binding</keyword>
<evidence type="ECO:0000256" key="5">
    <source>
        <dbReference type="ARBA" id="ARBA00039802"/>
    </source>
</evidence>
<comment type="similarity">
    <text evidence="4">Belongs to the HINT family.</text>
</comment>
<evidence type="ECO:0000256" key="4">
    <source>
        <dbReference type="ARBA" id="ARBA00025764"/>
    </source>
</evidence>
<evidence type="ECO:0000256" key="1">
    <source>
        <dbReference type="ARBA" id="ARBA00022741"/>
    </source>
</evidence>
<evidence type="ECO:0000256" key="3">
    <source>
        <dbReference type="ARBA" id="ARBA00024472"/>
    </source>
</evidence>
<organism evidence="11 12">
    <name type="scientific">Conger conger</name>
    <name type="common">Conger eel</name>
    <name type="synonym">Muraena conger</name>
    <dbReference type="NCBI Taxonomy" id="82655"/>
    <lineage>
        <taxon>Eukaryota</taxon>
        <taxon>Metazoa</taxon>
        <taxon>Chordata</taxon>
        <taxon>Craniata</taxon>
        <taxon>Vertebrata</taxon>
        <taxon>Euteleostomi</taxon>
        <taxon>Actinopterygii</taxon>
        <taxon>Neopterygii</taxon>
        <taxon>Teleostei</taxon>
        <taxon>Anguilliformes</taxon>
        <taxon>Congridae</taxon>
        <taxon>Conger</taxon>
    </lineage>
</organism>
<evidence type="ECO:0000256" key="9">
    <source>
        <dbReference type="PROSITE-ProRule" id="PRU00464"/>
    </source>
</evidence>
<evidence type="ECO:0000256" key="6">
    <source>
        <dbReference type="ARBA" id="ARBA00042361"/>
    </source>
</evidence>
<dbReference type="GO" id="GO:0000166">
    <property type="term" value="F:nucleotide binding"/>
    <property type="evidence" value="ECO:0007669"/>
    <property type="project" value="UniProtKB-KW"/>
</dbReference>
<dbReference type="GO" id="GO:0016787">
    <property type="term" value="F:hydrolase activity"/>
    <property type="evidence" value="ECO:0007669"/>
    <property type="project" value="UniProtKB-KW"/>
</dbReference>
<feature type="active site" description="Tele-AMP-histidine intermediate" evidence="7">
    <location>
        <position position="109"/>
    </location>
</feature>
<sequence>MKCNSMKDCHGQSCIFCEIVNRQTETEILIRDEELCCFRDLNPGAEHHYLVVPNIHIDSCISLMKEHVPMVKEMVKMAKAVLLKHNFNNLDDIRLGFHIPPFYSVHHLHLHVLAPASQMDIHSLWTYGPQAFWFITAEDLIQKLNNQFKPSALIRPCTLI</sequence>